<dbReference type="RefSeq" id="WP_188672562.1">
    <property type="nucleotide sequence ID" value="NZ_BMGP01000001.1"/>
</dbReference>
<evidence type="ECO:0000313" key="1">
    <source>
        <dbReference type="EMBL" id="GGF12458.1"/>
    </source>
</evidence>
<gene>
    <name evidence="1" type="ORF">GCM10011399_03000</name>
</gene>
<reference evidence="1 2" key="1">
    <citation type="journal article" date="2014" name="Int. J. Syst. Evol. Microbiol.">
        <title>Complete genome sequence of Corynebacterium casei LMG S-19264T (=DSM 44701T), isolated from a smear-ripened cheese.</title>
        <authorList>
            <consortium name="US DOE Joint Genome Institute (JGI-PGF)"/>
            <person name="Walter F."/>
            <person name="Albersmeier A."/>
            <person name="Kalinowski J."/>
            <person name="Ruckert C."/>
        </authorList>
    </citation>
    <scope>NUCLEOTIDE SEQUENCE [LARGE SCALE GENOMIC DNA]</scope>
    <source>
        <strain evidence="1 2">CGMCC 1.12976</strain>
    </source>
</reference>
<protein>
    <recommendedName>
        <fullName evidence="3">NIPSNAP domain-containing protein</fullName>
    </recommendedName>
</protein>
<keyword evidence="2" id="KW-1185">Reference proteome</keyword>
<accession>A0A917B142</accession>
<dbReference type="AlphaFoldDB" id="A0A917B142"/>
<evidence type="ECO:0000313" key="2">
    <source>
        <dbReference type="Proteomes" id="UP000598775"/>
    </source>
</evidence>
<name>A0A917B142_9MICO</name>
<proteinExistence type="predicted"/>
<comment type="caution">
    <text evidence="1">The sequence shown here is derived from an EMBL/GenBank/DDBJ whole genome shotgun (WGS) entry which is preliminary data.</text>
</comment>
<dbReference type="EMBL" id="BMGP01000001">
    <property type="protein sequence ID" value="GGF12458.1"/>
    <property type="molecule type" value="Genomic_DNA"/>
</dbReference>
<sequence>MSDATAPTKTVQFRRYEIVAGELDAFVEWWQARLVAARTALGFTIEFAYAVRETNEFVWAVSAPGDRAAFEQIDAAYMASDARAEAFAGVPTRAAAQHVSIVDSVVV</sequence>
<organism evidence="1 2">
    <name type="scientific">Subtercola lobariae</name>
    <dbReference type="NCBI Taxonomy" id="1588641"/>
    <lineage>
        <taxon>Bacteria</taxon>
        <taxon>Bacillati</taxon>
        <taxon>Actinomycetota</taxon>
        <taxon>Actinomycetes</taxon>
        <taxon>Micrococcales</taxon>
        <taxon>Microbacteriaceae</taxon>
        <taxon>Subtercola</taxon>
    </lineage>
</organism>
<dbReference type="Proteomes" id="UP000598775">
    <property type="component" value="Unassembled WGS sequence"/>
</dbReference>
<evidence type="ECO:0008006" key="3">
    <source>
        <dbReference type="Google" id="ProtNLM"/>
    </source>
</evidence>